<evidence type="ECO:0000256" key="4">
    <source>
        <dbReference type="PROSITE-ProRule" id="PRU00277"/>
    </source>
</evidence>
<proteinExistence type="inferred from homology"/>
<dbReference type="Pfam" id="PF00254">
    <property type="entry name" value="FKBP_C"/>
    <property type="match status" value="1"/>
</dbReference>
<dbReference type="RefSeq" id="WP_094691230.1">
    <property type="nucleotide sequence ID" value="NZ_JBQKGU010000002.1"/>
</dbReference>
<dbReference type="GO" id="GO:0003755">
    <property type="term" value="F:peptidyl-prolyl cis-trans isomerase activity"/>
    <property type="evidence" value="ECO:0007669"/>
    <property type="project" value="UniProtKB-UniRule"/>
</dbReference>
<keyword evidence="3 4" id="KW-0413">Isomerase</keyword>
<comment type="caution">
    <text evidence="7">The sequence shown here is derived from an EMBL/GenBank/DDBJ whole genome shotgun (WGS) entry which is preliminary data.</text>
</comment>
<dbReference type="InterPro" id="IPR044609">
    <property type="entry name" value="FKBP2/11"/>
</dbReference>
<name>A0A261EYL6_9BIFI</name>
<dbReference type="OrthoDB" id="25996at2"/>
<evidence type="ECO:0000256" key="2">
    <source>
        <dbReference type="ARBA" id="ARBA00023110"/>
    </source>
</evidence>
<evidence type="ECO:0000313" key="7">
    <source>
        <dbReference type="EMBL" id="OZG51938.1"/>
    </source>
</evidence>
<dbReference type="EC" id="5.2.1.8" evidence="5"/>
<comment type="similarity">
    <text evidence="5">Belongs to the FKBP-type PPIase family.</text>
</comment>
<dbReference type="EMBL" id="MWWQ01000006">
    <property type="protein sequence ID" value="OZG51938.1"/>
    <property type="molecule type" value="Genomic_DNA"/>
</dbReference>
<sequence length="133" mass="14098">MAEDVMPTVNAEFGAKPVIEFPATEAPKGLKVVELVEGNGPLVRAGDTVTVDYYGAVWGSDTPFDSSYDRGTPAQFAIGVGQVIKGWDLAIVGRSRRSRLLISIPSDYGYGSRGIPQAGIKGGDTLVFVVDIH</sequence>
<keyword evidence="8" id="KW-1185">Reference proteome</keyword>
<dbReference type="PANTHER" id="PTHR45779">
    <property type="entry name" value="PEPTIDYLPROLYL ISOMERASE"/>
    <property type="match status" value="1"/>
</dbReference>
<dbReference type="InterPro" id="IPR001179">
    <property type="entry name" value="PPIase_FKBP_dom"/>
</dbReference>
<evidence type="ECO:0000256" key="5">
    <source>
        <dbReference type="RuleBase" id="RU003915"/>
    </source>
</evidence>
<dbReference type="InterPro" id="IPR046357">
    <property type="entry name" value="PPIase_dom_sf"/>
</dbReference>
<dbReference type="Gene3D" id="3.10.50.40">
    <property type="match status" value="1"/>
</dbReference>
<dbReference type="SUPFAM" id="SSF54534">
    <property type="entry name" value="FKBP-like"/>
    <property type="match status" value="1"/>
</dbReference>
<evidence type="ECO:0000256" key="1">
    <source>
        <dbReference type="ARBA" id="ARBA00000971"/>
    </source>
</evidence>
<evidence type="ECO:0000256" key="3">
    <source>
        <dbReference type="ARBA" id="ARBA00023235"/>
    </source>
</evidence>
<gene>
    <name evidence="7" type="ORF">PSSU_0721</name>
</gene>
<accession>A0A261EYL6</accession>
<evidence type="ECO:0000259" key="6">
    <source>
        <dbReference type="PROSITE" id="PS50059"/>
    </source>
</evidence>
<organism evidence="7 8">
    <name type="scientific">Pseudoscardovia suis</name>
    <dbReference type="NCBI Taxonomy" id="987063"/>
    <lineage>
        <taxon>Bacteria</taxon>
        <taxon>Bacillati</taxon>
        <taxon>Actinomycetota</taxon>
        <taxon>Actinomycetes</taxon>
        <taxon>Bifidobacteriales</taxon>
        <taxon>Bifidobacteriaceae</taxon>
        <taxon>Pseudoscardovia</taxon>
    </lineage>
</organism>
<evidence type="ECO:0000313" key="8">
    <source>
        <dbReference type="Proteomes" id="UP000216454"/>
    </source>
</evidence>
<reference evidence="7 8" key="1">
    <citation type="journal article" date="2017" name="BMC Genomics">
        <title>Comparative genomic and phylogenomic analyses of the Bifidobacteriaceae family.</title>
        <authorList>
            <person name="Lugli G.A."/>
            <person name="Milani C."/>
            <person name="Turroni F."/>
            <person name="Duranti S."/>
            <person name="Mancabelli L."/>
            <person name="Mangifesta M."/>
            <person name="Ferrario C."/>
            <person name="Modesto M."/>
            <person name="Mattarelli P."/>
            <person name="Jiri K."/>
            <person name="van Sinderen D."/>
            <person name="Ventura M."/>
        </authorList>
    </citation>
    <scope>NUCLEOTIDE SEQUENCE [LARGE SCALE GENOMIC DNA]</scope>
    <source>
        <strain evidence="7 8">DSM 24744</strain>
    </source>
</reference>
<dbReference type="PANTHER" id="PTHR45779:SF7">
    <property type="entry name" value="PEPTIDYLPROLYL ISOMERASE"/>
    <property type="match status" value="1"/>
</dbReference>
<keyword evidence="2 4" id="KW-0697">Rotamase</keyword>
<protein>
    <recommendedName>
        <fullName evidence="5">Peptidyl-prolyl cis-trans isomerase</fullName>
        <ecNumber evidence="5">5.2.1.8</ecNumber>
    </recommendedName>
</protein>
<dbReference type="PROSITE" id="PS50059">
    <property type="entry name" value="FKBP_PPIASE"/>
    <property type="match status" value="1"/>
</dbReference>
<comment type="catalytic activity">
    <reaction evidence="1 4 5">
        <text>[protein]-peptidylproline (omega=180) = [protein]-peptidylproline (omega=0)</text>
        <dbReference type="Rhea" id="RHEA:16237"/>
        <dbReference type="Rhea" id="RHEA-COMP:10747"/>
        <dbReference type="Rhea" id="RHEA-COMP:10748"/>
        <dbReference type="ChEBI" id="CHEBI:83833"/>
        <dbReference type="ChEBI" id="CHEBI:83834"/>
        <dbReference type="EC" id="5.2.1.8"/>
    </reaction>
</comment>
<dbReference type="Proteomes" id="UP000216454">
    <property type="component" value="Unassembled WGS sequence"/>
</dbReference>
<dbReference type="AlphaFoldDB" id="A0A261EYL6"/>
<feature type="domain" description="PPIase FKBP-type" evidence="6">
    <location>
        <begin position="46"/>
        <end position="133"/>
    </location>
</feature>